<dbReference type="SMART" id="SM00614">
    <property type="entry name" value="ZnF_BED"/>
    <property type="match status" value="1"/>
</dbReference>
<dbReference type="WBParaSite" id="HPBE_0001614901-mRNA-1">
    <property type="protein sequence ID" value="HPBE_0001614901-mRNA-1"/>
    <property type="gene ID" value="HPBE_0001614901"/>
</dbReference>
<sequence>MRGSSVVWDFFSKDVDENGLRVAQCKICKRRMKIPLSKTTTNLLYHLEKEHRSVVQNARNSEKDDACEATKVQTTLTRSFHRVMNSQSKRSVHRNLAVLIADCSLPLRVVSTASFKKFVTSLNPAHKPPTRRSILSILKSNVDDIDAANRNLFADPNFFANTMDCWSSFSSGTGLLAITSHTRTSAILDCVPMGLSSHTAELIKEKLLQCLRRLEVNEESISAMVADGASNMKKTASDAGLEYLQCSAHVINLAVVKALKREYVESVLQKYSNVVSKMNKSTAVKRVSIGGNNTVYGMQNQMGFDIYNNLRHIDNDVHTARSTLRLPRIRPRPDDWWKIAQKIVDRKRKLASFGN</sequence>
<accession>A0A3P7ZWQ6</accession>
<comment type="subcellular location">
    <subcellularLocation>
        <location evidence="1">Nucleus</location>
    </subcellularLocation>
</comment>
<keyword evidence="7" id="KW-0539">Nucleus</keyword>
<gene>
    <name evidence="10" type="ORF">HPBE_LOCUS16148</name>
</gene>
<dbReference type="PANTHER" id="PTHR46481:SF10">
    <property type="entry name" value="ZINC FINGER BED DOMAIN-CONTAINING PROTEIN 39"/>
    <property type="match status" value="1"/>
</dbReference>
<evidence type="ECO:0000256" key="5">
    <source>
        <dbReference type="ARBA" id="ARBA00023015"/>
    </source>
</evidence>
<evidence type="ECO:0000256" key="6">
    <source>
        <dbReference type="ARBA" id="ARBA00023163"/>
    </source>
</evidence>
<evidence type="ECO:0000256" key="4">
    <source>
        <dbReference type="ARBA" id="ARBA00022833"/>
    </source>
</evidence>
<dbReference type="Pfam" id="PF02892">
    <property type="entry name" value="zf-BED"/>
    <property type="match status" value="1"/>
</dbReference>
<reference evidence="12" key="2">
    <citation type="submission" date="2019-09" db="UniProtKB">
        <authorList>
            <consortium name="WormBaseParasite"/>
        </authorList>
    </citation>
    <scope>IDENTIFICATION</scope>
</reference>
<evidence type="ECO:0000256" key="7">
    <source>
        <dbReference type="ARBA" id="ARBA00023242"/>
    </source>
</evidence>
<dbReference type="GO" id="GO:0005634">
    <property type="term" value="C:nucleus"/>
    <property type="evidence" value="ECO:0007669"/>
    <property type="project" value="UniProtKB-SubCell"/>
</dbReference>
<dbReference type="PROSITE" id="PS50808">
    <property type="entry name" value="ZF_BED"/>
    <property type="match status" value="1"/>
</dbReference>
<evidence type="ECO:0000256" key="8">
    <source>
        <dbReference type="PROSITE-ProRule" id="PRU00027"/>
    </source>
</evidence>
<dbReference type="InterPro" id="IPR003656">
    <property type="entry name" value="Znf_BED"/>
</dbReference>
<dbReference type="SUPFAM" id="SSF53098">
    <property type="entry name" value="Ribonuclease H-like"/>
    <property type="match status" value="1"/>
</dbReference>
<evidence type="ECO:0000313" key="11">
    <source>
        <dbReference type="Proteomes" id="UP000050761"/>
    </source>
</evidence>
<dbReference type="AlphaFoldDB" id="A0A183G3W7"/>
<dbReference type="GO" id="GO:0009791">
    <property type="term" value="P:post-embryonic development"/>
    <property type="evidence" value="ECO:0007669"/>
    <property type="project" value="UniProtKB-ARBA"/>
</dbReference>
<keyword evidence="6" id="KW-0804">Transcription</keyword>
<proteinExistence type="predicted"/>
<evidence type="ECO:0000259" key="9">
    <source>
        <dbReference type="PROSITE" id="PS50808"/>
    </source>
</evidence>
<dbReference type="InterPro" id="IPR036236">
    <property type="entry name" value="Znf_C2H2_sf"/>
</dbReference>
<dbReference type="InterPro" id="IPR012337">
    <property type="entry name" value="RNaseH-like_sf"/>
</dbReference>
<keyword evidence="11" id="KW-1185">Reference proteome</keyword>
<accession>A0A183G3W7</accession>
<keyword evidence="4" id="KW-0862">Zinc</keyword>
<organism evidence="11 12">
    <name type="scientific">Heligmosomoides polygyrus</name>
    <name type="common">Parasitic roundworm</name>
    <dbReference type="NCBI Taxonomy" id="6339"/>
    <lineage>
        <taxon>Eukaryota</taxon>
        <taxon>Metazoa</taxon>
        <taxon>Ecdysozoa</taxon>
        <taxon>Nematoda</taxon>
        <taxon>Chromadorea</taxon>
        <taxon>Rhabditida</taxon>
        <taxon>Rhabditina</taxon>
        <taxon>Rhabditomorpha</taxon>
        <taxon>Strongyloidea</taxon>
        <taxon>Heligmosomidae</taxon>
        <taxon>Heligmosomoides</taxon>
    </lineage>
</organism>
<dbReference type="EMBL" id="UZAH01029253">
    <property type="protein sequence ID" value="VDP05092.1"/>
    <property type="molecule type" value="Genomic_DNA"/>
</dbReference>
<dbReference type="InterPro" id="IPR052035">
    <property type="entry name" value="ZnF_BED_domain_contain"/>
</dbReference>
<evidence type="ECO:0000256" key="2">
    <source>
        <dbReference type="ARBA" id="ARBA00022723"/>
    </source>
</evidence>
<keyword evidence="3 8" id="KW-0863">Zinc-finger</keyword>
<dbReference type="PANTHER" id="PTHR46481">
    <property type="entry name" value="ZINC FINGER BED DOMAIN-CONTAINING PROTEIN 4"/>
    <property type="match status" value="1"/>
</dbReference>
<evidence type="ECO:0000256" key="3">
    <source>
        <dbReference type="ARBA" id="ARBA00022771"/>
    </source>
</evidence>
<dbReference type="OrthoDB" id="109171at2759"/>
<name>A0A183G3W7_HELPZ</name>
<dbReference type="SUPFAM" id="SSF57667">
    <property type="entry name" value="beta-beta-alpha zinc fingers"/>
    <property type="match status" value="1"/>
</dbReference>
<keyword evidence="5" id="KW-0805">Transcription regulation</keyword>
<feature type="domain" description="BED-type" evidence="9">
    <location>
        <begin position="2"/>
        <end position="58"/>
    </location>
</feature>
<evidence type="ECO:0000313" key="12">
    <source>
        <dbReference type="WBParaSite" id="HPBE_0001614901-mRNA-1"/>
    </source>
</evidence>
<evidence type="ECO:0000313" key="10">
    <source>
        <dbReference type="EMBL" id="VDP05092.1"/>
    </source>
</evidence>
<reference evidence="10 11" key="1">
    <citation type="submission" date="2018-11" db="EMBL/GenBank/DDBJ databases">
        <authorList>
            <consortium name="Pathogen Informatics"/>
        </authorList>
    </citation>
    <scope>NUCLEOTIDE SEQUENCE [LARGE SCALE GENOMIC DNA]</scope>
</reference>
<evidence type="ECO:0000256" key="1">
    <source>
        <dbReference type="ARBA" id="ARBA00004123"/>
    </source>
</evidence>
<keyword evidence="2" id="KW-0479">Metal-binding</keyword>
<protein>
    <submittedName>
        <fullName evidence="12">BED-type domain-containing protein</fullName>
    </submittedName>
</protein>
<dbReference type="GO" id="GO:0003677">
    <property type="term" value="F:DNA binding"/>
    <property type="evidence" value="ECO:0007669"/>
    <property type="project" value="InterPro"/>
</dbReference>
<dbReference type="GO" id="GO:0008270">
    <property type="term" value="F:zinc ion binding"/>
    <property type="evidence" value="ECO:0007669"/>
    <property type="project" value="UniProtKB-KW"/>
</dbReference>
<dbReference type="Proteomes" id="UP000050761">
    <property type="component" value="Unassembled WGS sequence"/>
</dbReference>